<keyword evidence="1" id="KW-0472">Membrane</keyword>
<reference evidence="3" key="3">
    <citation type="journal article" date="2023" name="Int. J. Syst. Evol. Microbiol.">
        <title>Sellimonas catena sp. nov., isolated from human faeces.</title>
        <authorList>
            <person name="Hisatomi A."/>
            <person name="Ohkuma M."/>
            <person name="Sakamoto M."/>
        </authorList>
    </citation>
    <scope>NUCLEOTIDE SEQUENCE</scope>
    <source>
        <strain evidence="3">18CBH55</strain>
    </source>
</reference>
<evidence type="ECO:0000313" key="4">
    <source>
        <dbReference type="Proteomes" id="UP001145094"/>
    </source>
</evidence>
<reference evidence="3" key="2">
    <citation type="submission" date="2022-11" db="EMBL/GenBank/DDBJ databases">
        <title>Draft genome sequence of Sellimonas catena strain 18CBH55.</title>
        <authorList>
            <person name="Hisatomi A."/>
            <person name="Ohkuma M."/>
            <person name="Sakamoto M."/>
        </authorList>
    </citation>
    <scope>NUCLEOTIDE SEQUENCE</scope>
    <source>
        <strain evidence="3">18CBH55</strain>
    </source>
</reference>
<evidence type="ECO:0000256" key="1">
    <source>
        <dbReference type="SAM" id="Phobius"/>
    </source>
</evidence>
<proteinExistence type="predicted"/>
<organism evidence="3 4">
    <name type="scientific">Sellimonas catena</name>
    <dbReference type="NCBI Taxonomy" id="2994035"/>
    <lineage>
        <taxon>Bacteria</taxon>
        <taxon>Bacillati</taxon>
        <taxon>Bacillota</taxon>
        <taxon>Clostridia</taxon>
        <taxon>Lachnospirales</taxon>
        <taxon>Lachnospiraceae</taxon>
        <taxon>Sellimonas</taxon>
    </lineage>
</organism>
<keyword evidence="1" id="KW-0812">Transmembrane</keyword>
<evidence type="ECO:0000259" key="2">
    <source>
        <dbReference type="Pfam" id="PF07670"/>
    </source>
</evidence>
<reference evidence="3" key="1">
    <citation type="submission" date="2022-11" db="EMBL/GenBank/DDBJ databases">
        <title>Draft genome sequence of Sellimonas catena strain 18CBH55.</title>
        <authorList>
            <person name="Atsushi H."/>
            <person name="Moriya O."/>
            <person name="Mitsuo S."/>
        </authorList>
    </citation>
    <scope>NUCLEOTIDE SEQUENCE</scope>
    <source>
        <strain evidence="3">18CBH55</strain>
    </source>
</reference>
<feature type="transmembrane region" description="Helical" evidence="1">
    <location>
        <begin position="203"/>
        <end position="222"/>
    </location>
</feature>
<sequence length="309" mass="33955">MKRYFFVIFTIFLFVIMLLFPRDVFQGARNGLLLWFETVLPTLLPFLIIVNIMLRTSLIRHISRLVYPVLGPLFSASPDGCFAVLTGFLCGYPMGAKVTADLVRDRRISSREGAYLLSFCNNTSPGFMAGFVVCQTIGDPSLVFGSMIIFLLVPVVLSFAFCRIYLKKETHPAPTVFHGDNGRFSMDVLDLSIMDSFETITKIGGYIIVFSVFLELACKLPFAGTLPGRLLLSFLEITNGVVMLETLPLPFSLRYACIMGLCAFGGFCAGAQTNGMLNGSGLKITPYIAEKLAAGAAASLMAYLYIQIL</sequence>
<name>A0A9W6CHK8_9FIRM</name>
<protein>
    <submittedName>
        <fullName evidence="3">Sporulation integral membrane protein YlbJ</fullName>
    </submittedName>
</protein>
<accession>A0A9W6CHK8</accession>
<feature type="domain" description="Nucleoside transporter/FeoB GTPase Gate" evidence="2">
    <location>
        <begin position="38"/>
        <end position="124"/>
    </location>
</feature>
<feature type="transmembrane region" description="Helical" evidence="1">
    <location>
        <begin position="33"/>
        <end position="54"/>
    </location>
</feature>
<feature type="transmembrane region" description="Helical" evidence="1">
    <location>
        <begin position="253"/>
        <end position="271"/>
    </location>
</feature>
<dbReference type="InterPro" id="IPR011642">
    <property type="entry name" value="Gate_dom"/>
</dbReference>
<feature type="transmembrane region" description="Helical" evidence="1">
    <location>
        <begin position="5"/>
        <end position="21"/>
    </location>
</feature>
<gene>
    <name evidence="3" type="ORF">Selli2_27890</name>
</gene>
<keyword evidence="1" id="KW-1133">Transmembrane helix</keyword>
<dbReference type="EMBL" id="BSCH01000020">
    <property type="protein sequence ID" value="GLG91362.1"/>
    <property type="molecule type" value="Genomic_DNA"/>
</dbReference>
<dbReference type="RefSeq" id="WP_281845690.1">
    <property type="nucleotide sequence ID" value="NZ_BSCH01000020.1"/>
</dbReference>
<dbReference type="AlphaFoldDB" id="A0A9W6CHK8"/>
<feature type="transmembrane region" description="Helical" evidence="1">
    <location>
        <begin position="292"/>
        <end position="308"/>
    </location>
</feature>
<evidence type="ECO:0000313" key="3">
    <source>
        <dbReference type="EMBL" id="GLG91362.1"/>
    </source>
</evidence>
<dbReference type="Pfam" id="PF07670">
    <property type="entry name" value="Gate"/>
    <property type="match status" value="1"/>
</dbReference>
<feature type="transmembrane region" description="Helical" evidence="1">
    <location>
        <begin position="144"/>
        <end position="166"/>
    </location>
</feature>
<dbReference type="Proteomes" id="UP001145094">
    <property type="component" value="Unassembled WGS sequence"/>
</dbReference>
<feature type="transmembrane region" description="Helical" evidence="1">
    <location>
        <begin position="114"/>
        <end position="138"/>
    </location>
</feature>
<comment type="caution">
    <text evidence="3">The sequence shown here is derived from an EMBL/GenBank/DDBJ whole genome shotgun (WGS) entry which is preliminary data.</text>
</comment>